<evidence type="ECO:0000313" key="2">
    <source>
        <dbReference type="Proteomes" id="UP001168540"/>
    </source>
</evidence>
<comment type="caution">
    <text evidence="1">The sequence shown here is derived from an EMBL/GenBank/DDBJ whole genome shotgun (WGS) entry which is preliminary data.</text>
</comment>
<dbReference type="RefSeq" id="WP_289830420.1">
    <property type="nucleotide sequence ID" value="NZ_JAUEDK010000022.1"/>
</dbReference>
<proteinExistence type="predicted"/>
<dbReference type="EMBL" id="JAUEDK010000022">
    <property type="protein sequence ID" value="MDN0075778.1"/>
    <property type="molecule type" value="Genomic_DNA"/>
</dbReference>
<protein>
    <submittedName>
        <fullName evidence="1">Uncharacterized protein</fullName>
    </submittedName>
</protein>
<gene>
    <name evidence="1" type="ORF">QU481_12870</name>
</gene>
<keyword evidence="2" id="KW-1185">Reference proteome</keyword>
<evidence type="ECO:0000313" key="1">
    <source>
        <dbReference type="EMBL" id="MDN0075778.1"/>
    </source>
</evidence>
<sequence length="65" mass="7359">MSDLPVRDLVLIGGQPNIEEWADSNIWRQAKDSGMEVVKDWSSQAAQGGKELVERAMKRLMLVFK</sequence>
<reference evidence="1" key="1">
    <citation type="submission" date="2023-06" db="EMBL/GenBank/DDBJ databases">
        <authorList>
            <person name="Zhang S."/>
        </authorList>
    </citation>
    <scope>NUCLEOTIDE SEQUENCE</scope>
    <source>
        <strain evidence="1">SG2303</strain>
    </source>
</reference>
<accession>A0ABT7XPQ8</accession>
<dbReference type="Proteomes" id="UP001168540">
    <property type="component" value="Unassembled WGS sequence"/>
</dbReference>
<name>A0ABT7XPQ8_9NEIS</name>
<organism evidence="1 2">
    <name type="scientific">Crenobacter oryzisoli</name>
    <dbReference type="NCBI Taxonomy" id="3056844"/>
    <lineage>
        <taxon>Bacteria</taxon>
        <taxon>Pseudomonadati</taxon>
        <taxon>Pseudomonadota</taxon>
        <taxon>Betaproteobacteria</taxon>
        <taxon>Neisseriales</taxon>
        <taxon>Neisseriaceae</taxon>
        <taxon>Crenobacter</taxon>
    </lineage>
</organism>